<keyword evidence="1" id="KW-0547">Nucleotide-binding</keyword>
<dbReference type="PANTHER" id="PTHR32071">
    <property type="entry name" value="TRANSCRIPTIONAL REGULATORY PROTEIN"/>
    <property type="match status" value="1"/>
</dbReference>
<dbReference type="SUPFAM" id="SSF52540">
    <property type="entry name" value="P-loop containing nucleoside triphosphate hydrolases"/>
    <property type="match status" value="1"/>
</dbReference>
<evidence type="ECO:0000256" key="4">
    <source>
        <dbReference type="ARBA" id="ARBA00023125"/>
    </source>
</evidence>
<dbReference type="GO" id="GO:0005524">
    <property type="term" value="F:ATP binding"/>
    <property type="evidence" value="ECO:0007669"/>
    <property type="project" value="UniProtKB-KW"/>
</dbReference>
<reference evidence="7" key="1">
    <citation type="submission" date="2017-04" db="EMBL/GenBank/DDBJ databases">
        <title>Unexpected and diverse lifestyles within the genus Limnohabitans.</title>
        <authorList>
            <person name="Kasalicky V."/>
            <person name="Mehrshad M."/>
            <person name="Andrei S.-A."/>
            <person name="Salcher M."/>
            <person name="Kratochvilova H."/>
            <person name="Simek K."/>
            <person name="Ghai R."/>
        </authorList>
    </citation>
    <scope>NUCLEOTIDE SEQUENCE [LARGE SCALE GENOMIC DNA]</scope>
    <source>
        <strain evidence="7">II-D5</strain>
    </source>
</reference>
<dbReference type="GO" id="GO:0006355">
    <property type="term" value="P:regulation of DNA-templated transcription"/>
    <property type="evidence" value="ECO:0007669"/>
    <property type="project" value="InterPro"/>
</dbReference>
<keyword evidence="4" id="KW-0238">DNA-binding</keyword>
<dbReference type="EMBL" id="LFYT02000021">
    <property type="protein sequence ID" value="PVE41994.1"/>
    <property type="molecule type" value="Genomic_DNA"/>
</dbReference>
<dbReference type="InterPro" id="IPR002078">
    <property type="entry name" value="Sigma_54_int"/>
</dbReference>
<dbReference type="PRINTS" id="PR01590">
    <property type="entry name" value="HTHFIS"/>
</dbReference>
<proteinExistence type="predicted"/>
<evidence type="ECO:0000256" key="1">
    <source>
        <dbReference type="ARBA" id="ARBA00022741"/>
    </source>
</evidence>
<dbReference type="Pfam" id="PF01590">
    <property type="entry name" value="GAF"/>
    <property type="match status" value="1"/>
</dbReference>
<evidence type="ECO:0000256" key="5">
    <source>
        <dbReference type="ARBA" id="ARBA00023163"/>
    </source>
</evidence>
<organism evidence="7 8">
    <name type="scientific">Limnohabitans planktonicus II-D5</name>
    <dbReference type="NCBI Taxonomy" id="1293045"/>
    <lineage>
        <taxon>Bacteria</taxon>
        <taxon>Pseudomonadati</taxon>
        <taxon>Pseudomonadota</taxon>
        <taxon>Betaproteobacteria</taxon>
        <taxon>Burkholderiales</taxon>
        <taxon>Comamonadaceae</taxon>
        <taxon>Limnohabitans</taxon>
    </lineage>
</organism>
<dbReference type="SMART" id="SM00382">
    <property type="entry name" value="AAA"/>
    <property type="match status" value="1"/>
</dbReference>
<keyword evidence="2" id="KW-0067">ATP-binding</keyword>
<protein>
    <recommendedName>
        <fullName evidence="6">Sigma-54 factor interaction domain-containing protein</fullName>
    </recommendedName>
</protein>
<accession>A0A2T7UBG6</accession>
<evidence type="ECO:0000256" key="2">
    <source>
        <dbReference type="ARBA" id="ARBA00022840"/>
    </source>
</evidence>
<dbReference type="GO" id="GO:0043565">
    <property type="term" value="F:sequence-specific DNA binding"/>
    <property type="evidence" value="ECO:0007669"/>
    <property type="project" value="InterPro"/>
</dbReference>
<keyword evidence="3" id="KW-0805">Transcription regulation</keyword>
<dbReference type="PROSITE" id="PS00676">
    <property type="entry name" value="SIGMA54_INTERACT_2"/>
    <property type="match status" value="1"/>
</dbReference>
<dbReference type="Gene3D" id="1.10.10.60">
    <property type="entry name" value="Homeodomain-like"/>
    <property type="match status" value="1"/>
</dbReference>
<dbReference type="InterPro" id="IPR003593">
    <property type="entry name" value="AAA+_ATPase"/>
</dbReference>
<keyword evidence="8" id="KW-1185">Reference proteome</keyword>
<dbReference type="Pfam" id="PF02954">
    <property type="entry name" value="HTH_8"/>
    <property type="match status" value="1"/>
</dbReference>
<feature type="domain" description="Sigma-54 factor interaction" evidence="6">
    <location>
        <begin position="336"/>
        <end position="566"/>
    </location>
</feature>
<dbReference type="InterPro" id="IPR025943">
    <property type="entry name" value="Sigma_54_int_dom_ATP-bd_2"/>
</dbReference>
<gene>
    <name evidence="7" type="ORF">H663_014710</name>
</gene>
<dbReference type="InterPro" id="IPR058031">
    <property type="entry name" value="AAA_lid_NorR"/>
</dbReference>
<name>A0A2T7UBG6_9BURK</name>
<dbReference type="InterPro" id="IPR002197">
    <property type="entry name" value="HTH_Fis"/>
</dbReference>
<evidence type="ECO:0000313" key="8">
    <source>
        <dbReference type="Proteomes" id="UP000037507"/>
    </source>
</evidence>
<dbReference type="Gene3D" id="1.10.8.60">
    <property type="match status" value="1"/>
</dbReference>
<dbReference type="Proteomes" id="UP000037507">
    <property type="component" value="Unassembled WGS sequence"/>
</dbReference>
<dbReference type="STRING" id="1293045.H663_09340"/>
<dbReference type="InterPro" id="IPR009057">
    <property type="entry name" value="Homeodomain-like_sf"/>
</dbReference>
<dbReference type="PROSITE" id="PS00688">
    <property type="entry name" value="SIGMA54_INTERACT_3"/>
    <property type="match status" value="1"/>
</dbReference>
<evidence type="ECO:0000313" key="7">
    <source>
        <dbReference type="EMBL" id="PVE41994.1"/>
    </source>
</evidence>
<dbReference type="RefSeq" id="WP_083451219.1">
    <property type="nucleotide sequence ID" value="NZ_LFYT02000021.1"/>
</dbReference>
<dbReference type="InterPro" id="IPR027417">
    <property type="entry name" value="P-loop_NTPase"/>
</dbReference>
<dbReference type="InterPro" id="IPR025944">
    <property type="entry name" value="Sigma_54_int_dom_CS"/>
</dbReference>
<dbReference type="Pfam" id="PF00158">
    <property type="entry name" value="Sigma54_activat"/>
    <property type="match status" value="1"/>
</dbReference>
<dbReference type="SUPFAM" id="SSF46689">
    <property type="entry name" value="Homeodomain-like"/>
    <property type="match status" value="1"/>
</dbReference>
<evidence type="ECO:0000256" key="3">
    <source>
        <dbReference type="ARBA" id="ARBA00023015"/>
    </source>
</evidence>
<dbReference type="InterPro" id="IPR029016">
    <property type="entry name" value="GAF-like_dom_sf"/>
</dbReference>
<keyword evidence="5" id="KW-0804">Transcription</keyword>
<dbReference type="InterPro" id="IPR003018">
    <property type="entry name" value="GAF"/>
</dbReference>
<dbReference type="PROSITE" id="PS00675">
    <property type="entry name" value="SIGMA54_INTERACT_1"/>
    <property type="match status" value="1"/>
</dbReference>
<dbReference type="Gene3D" id="3.30.450.40">
    <property type="match status" value="1"/>
</dbReference>
<dbReference type="PROSITE" id="PS50045">
    <property type="entry name" value="SIGMA54_INTERACT_4"/>
    <property type="match status" value="1"/>
</dbReference>
<dbReference type="SUPFAM" id="SSF55781">
    <property type="entry name" value="GAF domain-like"/>
    <property type="match status" value="1"/>
</dbReference>
<dbReference type="FunFam" id="3.40.50.300:FF:000006">
    <property type="entry name" value="DNA-binding transcriptional regulator NtrC"/>
    <property type="match status" value="1"/>
</dbReference>
<dbReference type="PANTHER" id="PTHR32071:SF77">
    <property type="entry name" value="TRANSCRIPTIONAL REGULATORY PROTEIN"/>
    <property type="match status" value="1"/>
</dbReference>
<dbReference type="Pfam" id="PF25601">
    <property type="entry name" value="AAA_lid_14"/>
    <property type="match status" value="1"/>
</dbReference>
<evidence type="ECO:0000259" key="6">
    <source>
        <dbReference type="PROSITE" id="PS50045"/>
    </source>
</evidence>
<dbReference type="Gene3D" id="3.40.50.300">
    <property type="entry name" value="P-loop containing nucleotide triphosphate hydrolases"/>
    <property type="match status" value="1"/>
</dbReference>
<sequence length="665" mass="72791">MSFSASVIDQRIRQALQGDSALANSWKRSLERYQIDPGLSTPPRVYSRGQLKDYQTPLEDLMHTAREGMNQLSRQVRDAGYVVLLTDPQGVTVDFVNNEAHDKELRHAGLYVGACWSEEVEGTCAVGVCSIERAPITVHHDEHFRSPNTTLTCSSAPVFGPGGDLLAVLDASALYSPHDKRSQHLVLQMVSQTARMVEDAYFLRQHRHHCVLYLSESRALLDVQVSLLMALDESGRVMAANSRARQCLGAHPDHPLAQALTCMGADISHVLGLDMPALVTQAHRAKGDAFEVRHVASARRYFAKLTHPTQPRVTRVLADHAQVASVGTDLQALHVLAGTDPLMMSNVLKAGRVMNKGISVLLHGETGTGKEMFAQAMHQCSARKDQAFVALNCAAIPESLIESELFGYADGAFTGARTKGVKGKIQQADGGTLFLDEIGDMPLALQTRLLRVLAEGEVMPLGAEVSAKVDVQVICASHRKLLSMVDEGHFRQDLYFRLSGIVIELPALRERQDLGALIEQVLHAQTRAQSRVFIPTITPEACDLLKHYAWPGNIRELKNVLRTAVALCERNLIEPRHLPRELQCGAGVPLLPPRLASGEPLASCAALSSQTASSMPESALPEKSAQLLAHLRQERWNVSEVARQLGVSRSTIYRRMAREGISAPI</sequence>
<dbReference type="CDD" id="cd00009">
    <property type="entry name" value="AAA"/>
    <property type="match status" value="1"/>
</dbReference>
<comment type="caution">
    <text evidence="7">The sequence shown here is derived from an EMBL/GenBank/DDBJ whole genome shotgun (WGS) entry which is preliminary data.</text>
</comment>
<dbReference type="InterPro" id="IPR025662">
    <property type="entry name" value="Sigma_54_int_dom_ATP-bd_1"/>
</dbReference>
<dbReference type="AlphaFoldDB" id="A0A2T7UBG6"/>